<dbReference type="PANTHER" id="PTHR42679">
    <property type="entry name" value="S-METHYL-5'-THIOADENOSINE PHOSPHORYLASE"/>
    <property type="match status" value="1"/>
</dbReference>
<dbReference type="UniPathway" id="UPA00606"/>
<comment type="function">
    <text evidence="4">Purine nucleoside phosphorylase which is highly specific for 6-oxopurine nucleosides. Cleaves guanosine or inosine to respective bases and sugar-1-phosphate molecules. Involved in purine salvage.</text>
</comment>
<dbReference type="Pfam" id="PF01048">
    <property type="entry name" value="PNP_UDP_1"/>
    <property type="match status" value="1"/>
</dbReference>
<dbReference type="NCBIfam" id="TIGR01694">
    <property type="entry name" value="MTAP"/>
    <property type="match status" value="1"/>
</dbReference>
<dbReference type="FunFam" id="3.40.50.1580:FF:000012">
    <property type="entry name" value="Probable 6-oxopurine nucleoside phosphorylase"/>
    <property type="match status" value="1"/>
</dbReference>
<feature type="site" description="Important for substrate specificity" evidence="4">
    <location>
        <position position="183"/>
    </location>
</feature>
<feature type="binding site" evidence="4">
    <location>
        <position position="202"/>
    </location>
    <ligand>
        <name>phosphate</name>
        <dbReference type="ChEBI" id="CHEBI:43474"/>
    </ligand>
</feature>
<feature type="binding site" evidence="4">
    <location>
        <begin position="50"/>
        <end position="51"/>
    </location>
    <ligand>
        <name>phosphate</name>
        <dbReference type="ChEBI" id="CHEBI:43474"/>
    </ligand>
</feature>
<dbReference type="EMBL" id="REFO01000015">
    <property type="protein sequence ID" value="RMA93026.1"/>
    <property type="molecule type" value="Genomic_DNA"/>
</dbReference>
<reference evidence="6 7" key="1">
    <citation type="submission" date="2018-10" db="EMBL/GenBank/DDBJ databases">
        <title>Genomic Encyclopedia of Archaeal and Bacterial Type Strains, Phase II (KMG-II): from individual species to whole genera.</title>
        <authorList>
            <person name="Goeker M."/>
        </authorList>
    </citation>
    <scope>NUCLEOTIDE SEQUENCE [LARGE SCALE GENOMIC DNA]</scope>
    <source>
        <strain evidence="6 7">VM1</strain>
    </source>
</reference>
<comment type="catalytic activity">
    <reaction evidence="4">
        <text>a purine D-ribonucleoside + phosphate = a purine nucleobase + alpha-D-ribose 1-phosphate</text>
        <dbReference type="Rhea" id="RHEA:19805"/>
        <dbReference type="ChEBI" id="CHEBI:26386"/>
        <dbReference type="ChEBI" id="CHEBI:43474"/>
        <dbReference type="ChEBI" id="CHEBI:57720"/>
        <dbReference type="ChEBI" id="CHEBI:142355"/>
        <dbReference type="EC" id="2.4.2.1"/>
    </reaction>
</comment>
<dbReference type="Proteomes" id="UP000280842">
    <property type="component" value="Unassembled WGS sequence"/>
</dbReference>
<comment type="similarity">
    <text evidence="4">Belongs to the PNP/MTAP phosphorylase family. MTAP subfamily.</text>
</comment>
<dbReference type="Gene3D" id="3.40.50.1580">
    <property type="entry name" value="Nucleoside phosphorylase domain"/>
    <property type="match status" value="1"/>
</dbReference>
<dbReference type="RefSeq" id="WP_121923608.1">
    <property type="nucleotide sequence ID" value="NZ_REFO01000015.1"/>
</dbReference>
<feature type="site" description="Important for substrate specificity" evidence="4">
    <location>
        <position position="237"/>
    </location>
</feature>
<comment type="subunit">
    <text evidence="4">Homohexamer. Dimer of a homotrimer.</text>
</comment>
<keyword evidence="1 4" id="KW-0328">Glycosyltransferase</keyword>
<comment type="pathway">
    <text evidence="4">Purine metabolism; purine nucleoside salvage.</text>
</comment>
<accession>A0A3M0B8X9</accession>
<comment type="caution">
    <text evidence="6">The sequence shown here is derived from an EMBL/GenBank/DDBJ whole genome shotgun (WGS) entry which is preliminary data.</text>
</comment>
<organism evidence="6 7">
    <name type="scientific">Hydrogenothermus marinus</name>
    <dbReference type="NCBI Taxonomy" id="133270"/>
    <lineage>
        <taxon>Bacteria</taxon>
        <taxon>Pseudomonadati</taxon>
        <taxon>Aquificota</taxon>
        <taxon>Aquificia</taxon>
        <taxon>Aquificales</taxon>
        <taxon>Hydrogenothermaceae</taxon>
        <taxon>Hydrogenothermus</taxon>
    </lineage>
</organism>
<dbReference type="HAMAP" id="MF_01963">
    <property type="entry name" value="MTAP"/>
    <property type="match status" value="1"/>
</dbReference>
<dbReference type="NCBIfam" id="NF006599">
    <property type="entry name" value="PRK09136.1"/>
    <property type="match status" value="1"/>
</dbReference>
<feature type="binding site" evidence="4">
    <location>
        <begin position="83"/>
        <end position="84"/>
    </location>
    <ligand>
        <name>phosphate</name>
        <dbReference type="ChEBI" id="CHEBI:43474"/>
    </ligand>
</feature>
<evidence type="ECO:0000256" key="4">
    <source>
        <dbReference type="HAMAP-Rule" id="MF_01963"/>
    </source>
</evidence>
<dbReference type="AlphaFoldDB" id="A0A3M0B8X9"/>
<dbReference type="SUPFAM" id="SSF53167">
    <property type="entry name" value="Purine and uridine phosphorylases"/>
    <property type="match status" value="1"/>
</dbReference>
<keyword evidence="7" id="KW-1185">Reference proteome</keyword>
<evidence type="ECO:0000313" key="6">
    <source>
        <dbReference type="EMBL" id="RMA93026.1"/>
    </source>
</evidence>
<evidence type="ECO:0000256" key="2">
    <source>
        <dbReference type="ARBA" id="ARBA00022679"/>
    </source>
</evidence>
<proteinExistence type="inferred from homology"/>
<feature type="binding site" evidence="4">
    <location>
        <begin position="225"/>
        <end position="227"/>
    </location>
    <ligand>
        <name>substrate</name>
    </ligand>
</feature>
<protein>
    <recommendedName>
        <fullName evidence="4">Probable 6-oxopurine nucleoside phosphorylase</fullName>
        <ecNumber evidence="4">2.4.2.1</ecNumber>
    </recommendedName>
    <alternativeName>
        <fullName evidence="4">Purine nucleoside phosphorylase</fullName>
        <shortName evidence="4">PNP</shortName>
    </alternativeName>
</protein>
<dbReference type="GO" id="GO:0019509">
    <property type="term" value="P:L-methionine salvage from methylthioadenosine"/>
    <property type="evidence" value="ECO:0007669"/>
    <property type="project" value="TreeGrafter"/>
</dbReference>
<evidence type="ECO:0000256" key="1">
    <source>
        <dbReference type="ARBA" id="ARBA00022676"/>
    </source>
</evidence>
<dbReference type="InterPro" id="IPR000845">
    <property type="entry name" value="Nucleoside_phosphorylase_d"/>
</dbReference>
<dbReference type="GO" id="GO:0005829">
    <property type="term" value="C:cytosol"/>
    <property type="evidence" value="ECO:0007669"/>
    <property type="project" value="TreeGrafter"/>
</dbReference>
<evidence type="ECO:0000256" key="3">
    <source>
        <dbReference type="ARBA" id="ARBA00022726"/>
    </source>
</evidence>
<feature type="binding site" evidence="4">
    <location>
        <position position="8"/>
    </location>
    <ligand>
        <name>phosphate</name>
        <dbReference type="ChEBI" id="CHEBI:43474"/>
    </ligand>
</feature>
<evidence type="ECO:0000313" key="7">
    <source>
        <dbReference type="Proteomes" id="UP000280842"/>
    </source>
</evidence>
<dbReference type="GO" id="GO:0017061">
    <property type="term" value="F:S-methyl-5-thioadenosine phosphorylase activity"/>
    <property type="evidence" value="ECO:0007669"/>
    <property type="project" value="InterPro"/>
</dbReference>
<dbReference type="GO" id="GO:0006166">
    <property type="term" value="P:purine ribonucleoside salvage"/>
    <property type="evidence" value="ECO:0007669"/>
    <property type="project" value="UniProtKB-UniRule"/>
</dbReference>
<dbReference type="OrthoDB" id="1523230at2"/>
<name>A0A3M0B8X9_9AQUI</name>
<gene>
    <name evidence="6" type="ORF">CLV39_1504</name>
</gene>
<dbReference type="CDD" id="cd09010">
    <property type="entry name" value="MTAP_SsMTAPII_like_MTIP"/>
    <property type="match status" value="1"/>
</dbReference>
<dbReference type="InterPro" id="IPR035994">
    <property type="entry name" value="Nucleoside_phosphorylase_sf"/>
</dbReference>
<feature type="binding site" evidence="4">
    <location>
        <position position="201"/>
    </location>
    <ligand>
        <name>substrate</name>
    </ligand>
</feature>
<feature type="domain" description="Nucleoside phosphorylase" evidence="5">
    <location>
        <begin position="2"/>
        <end position="258"/>
    </location>
</feature>
<dbReference type="EC" id="2.4.2.1" evidence="4"/>
<comment type="miscellaneous">
    <text evidence="4">Although this enzyme belongs to the family of MTA phosphorylases based on sequence homology, it has been shown that conserved amino acid substitutions in the substrate binding pocket convert the substrate specificity of this enzyme from 6-aminopurines to 6-oxopurines.</text>
</comment>
<evidence type="ECO:0000259" key="5">
    <source>
        <dbReference type="Pfam" id="PF01048"/>
    </source>
</evidence>
<dbReference type="PANTHER" id="PTHR42679:SF2">
    <property type="entry name" value="S-METHYL-5'-THIOADENOSINE PHOSPHORYLASE"/>
    <property type="match status" value="1"/>
</dbReference>
<keyword evidence="2 4" id="KW-0808">Transferase</keyword>
<keyword evidence="3 4" id="KW-0660">Purine salvage</keyword>
<sequence>MLGVIGGSGLYKIEGLKLIDEVELNTPWGKPSDKYIITEYKGNKIIFLPRHGRGHLYPPHLINYRANIWGFRKLEVNKILSVSAVGGINENYKPGDFVISYQFLDFTKTRASTFFEGIYTKEDDYIKDDLVSQYLKDKRVVHIDVSDPFCPELRNSLENSLKKLGFSYHKNGVYVATEGPRLETAAEIKALKTIGADIVGMTLVPEIVLARELGMHFASVSVVTNLAAGIKGEKLTSEEVIEMMERKTEEIKKLILDFSENLPTNFKCDCQSSLEGAAI</sequence>
<dbReference type="InterPro" id="IPR010044">
    <property type="entry name" value="MTAP"/>
</dbReference>